<evidence type="ECO:0000259" key="1">
    <source>
        <dbReference type="PROSITE" id="PS51186"/>
    </source>
</evidence>
<gene>
    <name evidence="2" type="ORF">GTP44_07120</name>
</gene>
<accession>A0A6L8MPU3</accession>
<dbReference type="Pfam" id="PF00583">
    <property type="entry name" value="Acetyltransf_1"/>
    <property type="match status" value="1"/>
</dbReference>
<dbReference type="InterPro" id="IPR016181">
    <property type="entry name" value="Acyl_CoA_acyltransferase"/>
</dbReference>
<dbReference type="SUPFAM" id="SSF55729">
    <property type="entry name" value="Acyl-CoA N-acyltransferases (Nat)"/>
    <property type="match status" value="1"/>
</dbReference>
<feature type="domain" description="N-acetyltransferase" evidence="1">
    <location>
        <begin position="3"/>
        <end position="157"/>
    </location>
</feature>
<dbReference type="InterPro" id="IPR000182">
    <property type="entry name" value="GNAT_dom"/>
</dbReference>
<dbReference type="PROSITE" id="PS51186">
    <property type="entry name" value="GNAT"/>
    <property type="match status" value="1"/>
</dbReference>
<dbReference type="AlphaFoldDB" id="A0A6L8MPU3"/>
<evidence type="ECO:0000313" key="2">
    <source>
        <dbReference type="EMBL" id="MYM81728.1"/>
    </source>
</evidence>
<dbReference type="CDD" id="cd04301">
    <property type="entry name" value="NAT_SF"/>
    <property type="match status" value="1"/>
</dbReference>
<name>A0A6L8MPU3_9BURK</name>
<protein>
    <submittedName>
        <fullName evidence="2">GNAT family N-acetyltransferase</fullName>
    </submittedName>
</protein>
<organism evidence="2 3">
    <name type="scientific">Duganella lactea</name>
    <dbReference type="NCBI Taxonomy" id="2692173"/>
    <lineage>
        <taxon>Bacteria</taxon>
        <taxon>Pseudomonadati</taxon>
        <taxon>Pseudomonadota</taxon>
        <taxon>Betaproteobacteria</taxon>
        <taxon>Burkholderiales</taxon>
        <taxon>Oxalobacteraceae</taxon>
        <taxon>Telluria group</taxon>
        <taxon>Duganella</taxon>
    </lineage>
</organism>
<sequence length="162" mass="18475">MHIEVRQAEYSERIIVRHMMELYQHDFSEFDGTDLDEHAQYGYYDLDCFWINPAYAAHVIKVDGKWAGFALVNDETHLPGNTRAMLKFFVLRKYRKHGVGRHAAQAILAMTPASWEIRVIAQNPAAATFWQTIAGPAVTTLDNDQWQGPVFTVNNVPRPDAA</sequence>
<dbReference type="RefSeq" id="WP_161018866.1">
    <property type="nucleotide sequence ID" value="NZ_WWCP01000005.1"/>
</dbReference>
<dbReference type="GO" id="GO:0016747">
    <property type="term" value="F:acyltransferase activity, transferring groups other than amino-acyl groups"/>
    <property type="evidence" value="ECO:0007669"/>
    <property type="project" value="InterPro"/>
</dbReference>
<dbReference type="Proteomes" id="UP000474565">
    <property type="component" value="Unassembled WGS sequence"/>
</dbReference>
<comment type="caution">
    <text evidence="2">The sequence shown here is derived from an EMBL/GenBank/DDBJ whole genome shotgun (WGS) entry which is preliminary data.</text>
</comment>
<evidence type="ECO:0000313" key="3">
    <source>
        <dbReference type="Proteomes" id="UP000474565"/>
    </source>
</evidence>
<keyword evidence="2" id="KW-0808">Transferase</keyword>
<proteinExistence type="predicted"/>
<dbReference type="EMBL" id="WWCP01000005">
    <property type="protein sequence ID" value="MYM81728.1"/>
    <property type="molecule type" value="Genomic_DNA"/>
</dbReference>
<reference evidence="2 3" key="1">
    <citation type="submission" date="2019-12" db="EMBL/GenBank/DDBJ databases">
        <title>Novel species isolated from a subtropical stream in China.</title>
        <authorList>
            <person name="Lu H."/>
        </authorList>
    </citation>
    <scope>NUCLEOTIDE SEQUENCE [LARGE SCALE GENOMIC DNA]</scope>
    <source>
        <strain evidence="2 3">FT50W</strain>
    </source>
</reference>
<dbReference type="Gene3D" id="3.40.630.30">
    <property type="match status" value="1"/>
</dbReference>